<evidence type="ECO:0000313" key="2">
    <source>
        <dbReference type="EMBL" id="KAB5564045.1"/>
    </source>
</evidence>
<keyword evidence="3" id="KW-1185">Reference proteome</keyword>
<evidence type="ECO:0000313" key="3">
    <source>
        <dbReference type="Proteomes" id="UP000326939"/>
    </source>
</evidence>
<organism evidence="2 3">
    <name type="scientific">Salix brachista</name>
    <dbReference type="NCBI Taxonomy" id="2182728"/>
    <lineage>
        <taxon>Eukaryota</taxon>
        <taxon>Viridiplantae</taxon>
        <taxon>Streptophyta</taxon>
        <taxon>Embryophyta</taxon>
        <taxon>Tracheophyta</taxon>
        <taxon>Spermatophyta</taxon>
        <taxon>Magnoliopsida</taxon>
        <taxon>eudicotyledons</taxon>
        <taxon>Gunneridae</taxon>
        <taxon>Pentapetalae</taxon>
        <taxon>rosids</taxon>
        <taxon>fabids</taxon>
        <taxon>Malpighiales</taxon>
        <taxon>Salicaceae</taxon>
        <taxon>Saliceae</taxon>
        <taxon>Salix</taxon>
    </lineage>
</organism>
<dbReference type="SUPFAM" id="SSF54518">
    <property type="entry name" value="Tubby C-terminal domain-like"/>
    <property type="match status" value="1"/>
</dbReference>
<dbReference type="Proteomes" id="UP000326939">
    <property type="component" value="Chromosome 3"/>
</dbReference>
<dbReference type="AlphaFoldDB" id="A0A5N5N994"/>
<dbReference type="InterPro" id="IPR025659">
    <property type="entry name" value="Tubby-like_C"/>
</dbReference>
<evidence type="ECO:0008006" key="4">
    <source>
        <dbReference type="Google" id="ProtNLM"/>
    </source>
</evidence>
<dbReference type="Pfam" id="PF04525">
    <property type="entry name" value="LOR"/>
    <property type="match status" value="1"/>
</dbReference>
<dbReference type="InterPro" id="IPR038595">
    <property type="entry name" value="LOR_sf"/>
</dbReference>
<evidence type="ECO:0000256" key="1">
    <source>
        <dbReference type="ARBA" id="ARBA00005437"/>
    </source>
</evidence>
<dbReference type="EMBL" id="VDCV01000003">
    <property type="protein sequence ID" value="KAB5564045.1"/>
    <property type="molecule type" value="Genomic_DNA"/>
</dbReference>
<protein>
    <recommendedName>
        <fullName evidence="4">Tubby C-terminal domain-containing protein</fullName>
    </recommendedName>
</protein>
<dbReference type="PANTHER" id="PTHR31087:SF25">
    <property type="entry name" value="TRANSLATION INITIATION FACTOR 2B FAMILY PROTEIN, PUTATIVE, EXPRESSED-RELATED"/>
    <property type="match status" value="1"/>
</dbReference>
<name>A0A5N5N994_9ROSI</name>
<reference evidence="3" key="1">
    <citation type="journal article" date="2019" name="Gigascience">
        <title>De novo genome assembly of the endangered Acer yangbiense, a plant species with extremely small populations endemic to Yunnan Province, China.</title>
        <authorList>
            <person name="Yang J."/>
            <person name="Wariss H.M."/>
            <person name="Tao L."/>
            <person name="Zhang R."/>
            <person name="Yun Q."/>
            <person name="Hollingsworth P."/>
            <person name="Dao Z."/>
            <person name="Luo G."/>
            <person name="Guo H."/>
            <person name="Ma Y."/>
            <person name="Sun W."/>
        </authorList>
    </citation>
    <scope>NUCLEOTIDE SEQUENCE [LARGE SCALE GENOMIC DNA]</scope>
    <source>
        <strain evidence="3">cv. br00</strain>
    </source>
</reference>
<dbReference type="Gene3D" id="2.40.160.200">
    <property type="entry name" value="LURP1-related"/>
    <property type="match status" value="1"/>
</dbReference>
<proteinExistence type="inferred from homology"/>
<comment type="caution">
    <text evidence="2">The sequence shown here is derived from an EMBL/GenBank/DDBJ whole genome shotgun (WGS) entry which is preliminary data.</text>
</comment>
<sequence length="227" mass="25776">MLRWMYLLSTAIFKGKKKKLKQNEEQGEMGKVHPQALVSPDPCYLSSEQESFTVWMKSLVLSRKGCTVFDSDGRVVYRVDNYDSKSSNEVHLMDFQGKVLYTILRKKFKLLGFWEGYRCGGSEIDRTKPGFQVRKTLRFLGGDSPCKITVGSDKNQPCQYRIESWTSKSAYKIVDNRGALIAEVKRKQSASGVVLGEDVMTLMVEPFIDHSLIMGLVVVYSLISSKM</sequence>
<accession>A0A5N5N994</accession>
<comment type="similarity">
    <text evidence="1">Belongs to the LOR family.</text>
</comment>
<dbReference type="InterPro" id="IPR007612">
    <property type="entry name" value="LOR"/>
</dbReference>
<gene>
    <name evidence="2" type="ORF">DKX38_004099</name>
</gene>
<dbReference type="PANTHER" id="PTHR31087">
    <property type="match status" value="1"/>
</dbReference>